<keyword evidence="4" id="KW-1185">Reference proteome</keyword>
<dbReference type="EMBL" id="BOOR01000034">
    <property type="protein sequence ID" value="GII56210.1"/>
    <property type="molecule type" value="Genomic_DNA"/>
</dbReference>
<keyword evidence="1" id="KW-0472">Membrane</keyword>
<evidence type="ECO:0000313" key="4">
    <source>
        <dbReference type="Proteomes" id="UP000605992"/>
    </source>
</evidence>
<keyword evidence="1" id="KW-1133">Transmembrane helix</keyword>
<dbReference type="Proteomes" id="UP000605992">
    <property type="component" value="Unassembled WGS sequence"/>
</dbReference>
<gene>
    <name evidence="3" type="ORF">Pth03_45990</name>
</gene>
<evidence type="ECO:0000256" key="1">
    <source>
        <dbReference type="SAM" id="Phobius"/>
    </source>
</evidence>
<evidence type="ECO:0000313" key="3">
    <source>
        <dbReference type="EMBL" id="GII56210.1"/>
    </source>
</evidence>
<comment type="caution">
    <text evidence="3">The sequence shown here is derived from an EMBL/GenBank/DDBJ whole genome shotgun (WGS) entry which is preliminary data.</text>
</comment>
<feature type="domain" description="FtsX extracellular" evidence="2">
    <location>
        <begin position="91"/>
        <end position="204"/>
    </location>
</feature>
<organism evidence="3 4">
    <name type="scientific">Planotetraspora thailandica</name>
    <dbReference type="NCBI Taxonomy" id="487172"/>
    <lineage>
        <taxon>Bacteria</taxon>
        <taxon>Bacillati</taxon>
        <taxon>Actinomycetota</taxon>
        <taxon>Actinomycetes</taxon>
        <taxon>Streptosporangiales</taxon>
        <taxon>Streptosporangiaceae</taxon>
        <taxon>Planotetraspora</taxon>
    </lineage>
</organism>
<dbReference type="Gene3D" id="3.30.70.3040">
    <property type="match status" value="1"/>
</dbReference>
<name>A0A8J3XXJ9_9ACTN</name>
<sequence>MNDLDDLIVSLRPDTEDAYQRRFESDLARAFATPRRRVSSLRLRFVAIAVPVVLASVVAAVVLALAPSNDQSVSAASLQQMLLVGTEEPVITVFLCKQDDPWPACGGNTENPTGGGTAITDQEKENVDKTLTTMPGVESLTFEDKAALYDRFRKNVLKSGGHSEMLGMVKIGDMSESFRITMKPGADWGPVIETARRMPGVANVVDQRCGSPC</sequence>
<protein>
    <recommendedName>
        <fullName evidence="2">FtsX extracellular domain-containing protein</fullName>
    </recommendedName>
</protein>
<evidence type="ECO:0000259" key="2">
    <source>
        <dbReference type="Pfam" id="PF18075"/>
    </source>
</evidence>
<feature type="transmembrane region" description="Helical" evidence="1">
    <location>
        <begin position="45"/>
        <end position="66"/>
    </location>
</feature>
<keyword evidence="1" id="KW-0812">Transmembrane</keyword>
<proteinExistence type="predicted"/>
<reference evidence="3" key="1">
    <citation type="submission" date="2021-01" db="EMBL/GenBank/DDBJ databases">
        <title>Whole genome shotgun sequence of Planotetraspora thailandica NBRC 104271.</title>
        <authorList>
            <person name="Komaki H."/>
            <person name="Tamura T."/>
        </authorList>
    </citation>
    <scope>NUCLEOTIDE SEQUENCE</scope>
    <source>
        <strain evidence="3">NBRC 104271</strain>
    </source>
</reference>
<dbReference type="InterPro" id="IPR040690">
    <property type="entry name" value="FtsX_ECD"/>
</dbReference>
<dbReference type="RefSeq" id="WP_203946364.1">
    <property type="nucleotide sequence ID" value="NZ_BOOR01000034.1"/>
</dbReference>
<dbReference type="Pfam" id="PF18075">
    <property type="entry name" value="FtsX_ECD"/>
    <property type="match status" value="1"/>
</dbReference>
<dbReference type="AlphaFoldDB" id="A0A8J3XXJ9"/>
<accession>A0A8J3XXJ9</accession>